<comment type="pathway">
    <text evidence="10">Lipid metabolism; phospholipid metabolism.</text>
</comment>
<evidence type="ECO:0000256" key="5">
    <source>
        <dbReference type="ARBA" id="ARBA00022989"/>
    </source>
</evidence>
<comment type="caution">
    <text evidence="12">The sequence shown here is derived from an EMBL/GenBank/DDBJ whole genome shotgun (WGS) entry which is preliminary data.</text>
</comment>
<feature type="transmembrane region" description="Helical" evidence="10">
    <location>
        <begin position="70"/>
        <end position="95"/>
    </location>
</feature>
<evidence type="ECO:0000256" key="10">
    <source>
        <dbReference type="HAMAP-Rule" id="MF_01043"/>
    </source>
</evidence>
<keyword evidence="7 10" id="KW-0472">Membrane</keyword>
<evidence type="ECO:0000256" key="7">
    <source>
        <dbReference type="ARBA" id="ARBA00023136"/>
    </source>
</evidence>
<comment type="similarity">
    <text evidence="10">Belongs to the PlsY family.</text>
</comment>
<evidence type="ECO:0000313" key="13">
    <source>
        <dbReference type="Proteomes" id="UP000054695"/>
    </source>
</evidence>
<dbReference type="SMART" id="SM01207">
    <property type="entry name" value="G3P_acyltransf"/>
    <property type="match status" value="1"/>
</dbReference>
<reference evidence="12 13" key="1">
    <citation type="submission" date="2015-11" db="EMBL/GenBank/DDBJ databases">
        <title>Genomic analysis of 38 Legionella species identifies large and diverse effector repertoires.</title>
        <authorList>
            <person name="Burstein D."/>
            <person name="Amaro F."/>
            <person name="Zusman T."/>
            <person name="Lifshitz Z."/>
            <person name="Cohen O."/>
            <person name="Gilbert J.A."/>
            <person name="Pupko T."/>
            <person name="Shuman H.A."/>
            <person name="Segal G."/>
        </authorList>
    </citation>
    <scope>NUCLEOTIDE SEQUENCE [LARGE SCALE GENOMIC DNA]</scope>
    <source>
        <strain evidence="12 13">WIGA</strain>
    </source>
</reference>
<protein>
    <recommendedName>
        <fullName evidence="10">Glycerol-3-phosphate acyltransferase</fullName>
    </recommendedName>
    <alternativeName>
        <fullName evidence="10">Acyl-PO4 G3P acyltransferase</fullName>
    </alternativeName>
    <alternativeName>
        <fullName evidence="10">Acyl-phosphate--glycerol-3-phosphate acyltransferase</fullName>
    </alternativeName>
    <alternativeName>
        <fullName evidence="10">G3P acyltransferase</fullName>
        <shortName evidence="10">GPAT</shortName>
        <ecNumber evidence="10">2.3.1.275</ecNumber>
    </alternativeName>
    <alternativeName>
        <fullName evidence="10">Lysophosphatidic acid synthase</fullName>
        <shortName evidence="10">LPA synthase</shortName>
    </alternativeName>
</protein>
<evidence type="ECO:0000256" key="1">
    <source>
        <dbReference type="ARBA" id="ARBA00022475"/>
    </source>
</evidence>
<evidence type="ECO:0000256" key="3">
    <source>
        <dbReference type="ARBA" id="ARBA00022679"/>
    </source>
</evidence>
<feature type="transmembrane region" description="Helical" evidence="10">
    <location>
        <begin position="107"/>
        <end position="131"/>
    </location>
</feature>
<dbReference type="Proteomes" id="UP000054695">
    <property type="component" value="Unassembled WGS sequence"/>
</dbReference>
<evidence type="ECO:0000256" key="2">
    <source>
        <dbReference type="ARBA" id="ARBA00022516"/>
    </source>
</evidence>
<evidence type="ECO:0000256" key="6">
    <source>
        <dbReference type="ARBA" id="ARBA00023098"/>
    </source>
</evidence>
<evidence type="ECO:0000256" key="8">
    <source>
        <dbReference type="ARBA" id="ARBA00023209"/>
    </source>
</evidence>
<proteinExistence type="inferred from homology"/>
<gene>
    <name evidence="10" type="primary">plsY</name>
    <name evidence="12" type="ORF">Lboz_3318</name>
</gene>
<comment type="catalytic activity">
    <reaction evidence="10">
        <text>an acyl phosphate + sn-glycerol 3-phosphate = a 1-acyl-sn-glycero-3-phosphate + phosphate</text>
        <dbReference type="Rhea" id="RHEA:34075"/>
        <dbReference type="ChEBI" id="CHEBI:43474"/>
        <dbReference type="ChEBI" id="CHEBI:57597"/>
        <dbReference type="ChEBI" id="CHEBI:57970"/>
        <dbReference type="ChEBI" id="CHEBI:59918"/>
        <dbReference type="EC" id="2.3.1.275"/>
    </reaction>
</comment>
<dbReference type="OrthoDB" id="9777124at2"/>
<feature type="transmembrane region" description="Helical" evidence="10">
    <location>
        <begin position="163"/>
        <end position="179"/>
    </location>
</feature>
<keyword evidence="5 10" id="KW-1133">Transmembrane helix</keyword>
<dbReference type="UniPathway" id="UPA00085"/>
<organism evidence="12 13">
    <name type="scientific">Legionella bozemanae</name>
    <name type="common">Fluoribacter bozemanae</name>
    <dbReference type="NCBI Taxonomy" id="447"/>
    <lineage>
        <taxon>Bacteria</taxon>
        <taxon>Pseudomonadati</taxon>
        <taxon>Pseudomonadota</taxon>
        <taxon>Gammaproteobacteria</taxon>
        <taxon>Legionellales</taxon>
        <taxon>Legionellaceae</taxon>
        <taxon>Legionella</taxon>
    </lineage>
</organism>
<keyword evidence="2 10" id="KW-0444">Lipid biosynthesis</keyword>
<name>A0A0W0RDK4_LEGBO</name>
<keyword evidence="3 10" id="KW-0808">Transferase</keyword>
<dbReference type="InterPro" id="IPR003811">
    <property type="entry name" value="G3P_acylTferase_PlsY"/>
</dbReference>
<dbReference type="AlphaFoldDB" id="A0A0W0RDK4"/>
<comment type="subcellular location">
    <subcellularLocation>
        <location evidence="10">Cell membrane</location>
        <topology evidence="10">Multi-pass membrane protein</topology>
    </subcellularLocation>
</comment>
<evidence type="ECO:0000256" key="4">
    <source>
        <dbReference type="ARBA" id="ARBA00022692"/>
    </source>
</evidence>
<dbReference type="HAMAP" id="MF_01043">
    <property type="entry name" value="PlsY"/>
    <property type="match status" value="1"/>
</dbReference>
<keyword evidence="1 10" id="KW-1003">Cell membrane</keyword>
<keyword evidence="6 10" id="KW-0443">Lipid metabolism</keyword>
<dbReference type="PANTHER" id="PTHR30309">
    <property type="entry name" value="INNER MEMBRANE PROTEIN YGIH"/>
    <property type="match status" value="1"/>
</dbReference>
<dbReference type="NCBIfam" id="TIGR00023">
    <property type="entry name" value="glycerol-3-phosphate 1-O-acyltransferase PlsY"/>
    <property type="match status" value="1"/>
</dbReference>
<dbReference type="RefSeq" id="WP_058460856.1">
    <property type="nucleotide sequence ID" value="NZ_CAAAIY010000017.1"/>
</dbReference>
<feature type="region of interest" description="Disordered" evidence="11">
    <location>
        <begin position="243"/>
        <end position="283"/>
    </location>
</feature>
<dbReference type="EMBL" id="LNXU01000049">
    <property type="protein sequence ID" value="KTC69176.1"/>
    <property type="molecule type" value="Genomic_DNA"/>
</dbReference>
<dbReference type="PANTHER" id="PTHR30309:SF0">
    <property type="entry name" value="GLYCEROL-3-PHOSPHATE ACYLTRANSFERASE-RELATED"/>
    <property type="match status" value="1"/>
</dbReference>
<sequence>MILFIFLVVLAYLMGSICSAVIVCKACSLPDPRIEGSKNPGATNVLRIAGKQYAALVMAADLLKGTIPVLIAKILGAGPATVGFTALAAVIGHMYPVFFDFKGGKGVATAIGALLGFHFIVGILVAATWLIVAKFSRYASLASITAIGFAPFYSLLLIQRLDIFLPIFIMALLIVYKHKDNIVRLIDKKEPHIKLKEDVLDAMMEGKAEHHVVSPKKPEAMPKETVIEIEEVIITETVVAEPEATKTAKTAKKTSKKTEESAKKTKAKKTAAPKAKTKKPEEK</sequence>
<dbReference type="Pfam" id="PF02660">
    <property type="entry name" value="G3P_acyltransf"/>
    <property type="match status" value="1"/>
</dbReference>
<feature type="compositionally biased region" description="Basic residues" evidence="11">
    <location>
        <begin position="264"/>
        <end position="277"/>
    </location>
</feature>
<dbReference type="GO" id="GO:0008654">
    <property type="term" value="P:phospholipid biosynthetic process"/>
    <property type="evidence" value="ECO:0007669"/>
    <property type="project" value="UniProtKB-UniRule"/>
</dbReference>
<keyword evidence="4 10" id="KW-0812">Transmembrane</keyword>
<dbReference type="GO" id="GO:0005886">
    <property type="term" value="C:plasma membrane"/>
    <property type="evidence" value="ECO:0007669"/>
    <property type="project" value="UniProtKB-SubCell"/>
</dbReference>
<dbReference type="EC" id="2.3.1.275" evidence="10"/>
<evidence type="ECO:0000256" key="11">
    <source>
        <dbReference type="SAM" id="MobiDB-lite"/>
    </source>
</evidence>
<keyword evidence="13" id="KW-1185">Reference proteome</keyword>
<comment type="subunit">
    <text evidence="10">Probably interacts with PlsX.</text>
</comment>
<evidence type="ECO:0000256" key="9">
    <source>
        <dbReference type="ARBA" id="ARBA00023264"/>
    </source>
</evidence>
<dbReference type="GO" id="GO:0043772">
    <property type="term" value="F:acyl-phosphate glycerol-3-phosphate acyltransferase activity"/>
    <property type="evidence" value="ECO:0007669"/>
    <property type="project" value="UniProtKB-UniRule"/>
</dbReference>
<dbReference type="PATRIC" id="fig|447.4.peg.3543"/>
<comment type="function">
    <text evidence="10">Catalyzes the transfer of an acyl group from acyl-phosphate (acyl-PO(4)) to glycerol-3-phosphate (G3P) to form lysophosphatidic acid (LPA). This enzyme utilizes acyl-phosphate as fatty acyl donor, but not acyl-CoA or acyl-ACP.</text>
</comment>
<dbReference type="STRING" id="447.Lboz_3318"/>
<keyword evidence="9 10" id="KW-1208">Phospholipid metabolism</keyword>
<accession>A0A0W0RDK4</accession>
<keyword evidence="8 10" id="KW-0594">Phospholipid biosynthesis</keyword>
<evidence type="ECO:0000313" key="12">
    <source>
        <dbReference type="EMBL" id="KTC69176.1"/>
    </source>
</evidence>
<comment type="caution">
    <text evidence="10">Lacks conserved residue(s) required for the propagation of feature annotation.</text>
</comment>